<name>A0A0F8XR01_9ZZZZ</name>
<sequence length="67" mass="7687">MAQIPQYTACRMAALLAFLDDFRGQNDAICFSTPYGENDRLTPDWTVRDEIAELVDRTYPALFPQRS</sequence>
<dbReference type="EMBL" id="LAZR01057773">
    <property type="protein sequence ID" value="KKK71368.1"/>
    <property type="molecule type" value="Genomic_DNA"/>
</dbReference>
<organism evidence="1">
    <name type="scientific">marine sediment metagenome</name>
    <dbReference type="NCBI Taxonomy" id="412755"/>
    <lineage>
        <taxon>unclassified sequences</taxon>
        <taxon>metagenomes</taxon>
        <taxon>ecological metagenomes</taxon>
    </lineage>
</organism>
<protein>
    <submittedName>
        <fullName evidence="1">Uncharacterized protein</fullName>
    </submittedName>
</protein>
<proteinExistence type="predicted"/>
<dbReference type="AlphaFoldDB" id="A0A0F8XR01"/>
<evidence type="ECO:0000313" key="1">
    <source>
        <dbReference type="EMBL" id="KKK71368.1"/>
    </source>
</evidence>
<comment type="caution">
    <text evidence="1">The sequence shown here is derived from an EMBL/GenBank/DDBJ whole genome shotgun (WGS) entry which is preliminary data.</text>
</comment>
<gene>
    <name evidence="1" type="ORF">LCGC14_2914630</name>
</gene>
<accession>A0A0F8XR01</accession>
<reference evidence="1" key="1">
    <citation type="journal article" date="2015" name="Nature">
        <title>Complex archaea that bridge the gap between prokaryotes and eukaryotes.</title>
        <authorList>
            <person name="Spang A."/>
            <person name="Saw J.H."/>
            <person name="Jorgensen S.L."/>
            <person name="Zaremba-Niedzwiedzka K."/>
            <person name="Martijn J."/>
            <person name="Lind A.E."/>
            <person name="van Eijk R."/>
            <person name="Schleper C."/>
            <person name="Guy L."/>
            <person name="Ettema T.J."/>
        </authorList>
    </citation>
    <scope>NUCLEOTIDE SEQUENCE</scope>
</reference>